<dbReference type="SMART" id="SM00387">
    <property type="entry name" value="HATPase_c"/>
    <property type="match status" value="1"/>
</dbReference>
<dbReference type="InterPro" id="IPR036097">
    <property type="entry name" value="HisK_dim/P_sf"/>
</dbReference>
<dbReference type="OrthoDB" id="9770795at2"/>
<dbReference type="Gene3D" id="3.30.450.20">
    <property type="entry name" value="PAS domain"/>
    <property type="match status" value="2"/>
</dbReference>
<dbReference type="CDD" id="cd16922">
    <property type="entry name" value="HATPase_EvgS-ArcB-TorS-like"/>
    <property type="match status" value="1"/>
</dbReference>
<dbReference type="InterPro" id="IPR003661">
    <property type="entry name" value="HisK_dim/P_dom"/>
</dbReference>
<dbReference type="FunFam" id="3.30.565.10:FF:000010">
    <property type="entry name" value="Sensor histidine kinase RcsC"/>
    <property type="match status" value="1"/>
</dbReference>
<dbReference type="GO" id="GO:0006355">
    <property type="term" value="P:regulation of DNA-templated transcription"/>
    <property type="evidence" value="ECO:0007669"/>
    <property type="project" value="InterPro"/>
</dbReference>
<dbReference type="PANTHER" id="PTHR43047">
    <property type="entry name" value="TWO-COMPONENT HISTIDINE PROTEIN KINASE"/>
    <property type="match status" value="1"/>
</dbReference>
<dbReference type="EC" id="2.7.13.3" evidence="2"/>
<keyword evidence="4 9" id="KW-0808">Transferase</keyword>
<dbReference type="CDD" id="cd00082">
    <property type="entry name" value="HisKA"/>
    <property type="match status" value="1"/>
</dbReference>
<dbReference type="HOGENOM" id="CLU_000445_89_2_6"/>
<keyword evidence="3" id="KW-0597">Phosphoprotein</keyword>
<dbReference type="InterPro" id="IPR035965">
    <property type="entry name" value="PAS-like_dom_sf"/>
</dbReference>
<dbReference type="Pfam" id="PF02518">
    <property type="entry name" value="HATPase_c"/>
    <property type="match status" value="1"/>
</dbReference>
<evidence type="ECO:0000256" key="1">
    <source>
        <dbReference type="ARBA" id="ARBA00000085"/>
    </source>
</evidence>
<dbReference type="SUPFAM" id="SSF47384">
    <property type="entry name" value="Homodimeric domain of signal transducing histidine kinase"/>
    <property type="match status" value="1"/>
</dbReference>
<evidence type="ECO:0000256" key="5">
    <source>
        <dbReference type="ARBA" id="ARBA00022777"/>
    </source>
</evidence>
<dbReference type="PROSITE" id="PS50109">
    <property type="entry name" value="HIS_KIN"/>
    <property type="match status" value="1"/>
</dbReference>
<dbReference type="SUPFAM" id="SSF55785">
    <property type="entry name" value="PYP-like sensor domain (PAS domain)"/>
    <property type="match status" value="1"/>
</dbReference>
<name>Q21G07_SACD2</name>
<dbReference type="GO" id="GO:0000155">
    <property type="term" value="F:phosphorelay sensor kinase activity"/>
    <property type="evidence" value="ECO:0007669"/>
    <property type="project" value="InterPro"/>
</dbReference>
<accession>Q21G07</accession>
<reference evidence="9 10" key="1">
    <citation type="journal article" date="2008" name="PLoS Genet.">
        <title>Complete genome sequence of the complex carbohydrate-degrading marine bacterium, Saccharophagus degradans strain 2-40 T.</title>
        <authorList>
            <person name="Weiner R.M."/>
            <person name="Taylor L.E.II."/>
            <person name="Henrissat B."/>
            <person name="Hauser L."/>
            <person name="Land M."/>
            <person name="Coutinho P.M."/>
            <person name="Rancurel C."/>
            <person name="Saunders E.H."/>
            <person name="Longmire A.G."/>
            <person name="Zhang H."/>
            <person name="Bayer E.A."/>
            <person name="Gilbert H.J."/>
            <person name="Larimer F."/>
            <person name="Zhulin I.B."/>
            <person name="Ekborg N.A."/>
            <person name="Lamed R."/>
            <person name="Richardson P.M."/>
            <person name="Borovok I."/>
            <person name="Hutcheson S."/>
        </authorList>
    </citation>
    <scope>NUCLEOTIDE SEQUENCE [LARGE SCALE GENOMIC DNA]</scope>
    <source>
        <strain evidence="10">2-40 / ATCC 43961 / DSM 17024</strain>
    </source>
</reference>
<feature type="domain" description="Histidine kinase" evidence="7">
    <location>
        <begin position="254"/>
        <end position="478"/>
    </location>
</feature>
<sequence length="481" mass="53846">MGTYNIDNDIPYWLASWPDGIIALDADRCILFASELAQSILGWQKTELEGKHIHDILCIPNIATTHNIQACPLCQTDNIDSETQSSNWLTGTGEYISVDYRVIPIESPHQTTRLISFSANHHRIHNQAEMKKLADYVDNNPAPLVEFDRDGQMLFGNPALQEALLDWGFDAEGQAKIFPNNLFSLCEQCLDSGASITGEEVTLDNTYLSWHFHPIFSEGVTTVLGYAFDISKQKNAELEAKEARAQARRDFYAKMMHELRTPLNAIIGFSDVLLWRSAAKLDERDNTALRNIKVAGIQLNEMITDTLDISKIEAGKMVVEPETFVASLLLQEMQEQMRYLAEAKGLTYHSVSNADIPFHSDKKKIRQVLANLISNAIKYTKSGDVRVSVIQTTNSIQTTESELVITVTDTGIGIPEDQINSLFEAYQRVKESKNKDIQGTGIGLALVWELIHLLNGEIKVESIYGQGSTFTAKFPYLPKTN</sequence>
<dbReference type="eggNOG" id="COG5002">
    <property type="taxonomic scope" value="Bacteria"/>
</dbReference>
<gene>
    <name evidence="9" type="ordered locus">Sde_3115</name>
</gene>
<organism evidence="9 10">
    <name type="scientific">Saccharophagus degradans (strain 2-40 / ATCC 43961 / DSM 17024)</name>
    <dbReference type="NCBI Taxonomy" id="203122"/>
    <lineage>
        <taxon>Bacteria</taxon>
        <taxon>Pseudomonadati</taxon>
        <taxon>Pseudomonadota</taxon>
        <taxon>Gammaproteobacteria</taxon>
        <taxon>Cellvibrionales</taxon>
        <taxon>Cellvibrionaceae</taxon>
        <taxon>Saccharophagus</taxon>
    </lineage>
</organism>
<protein>
    <recommendedName>
        <fullName evidence="2">histidine kinase</fullName>
        <ecNumber evidence="2">2.7.13.3</ecNumber>
    </recommendedName>
</protein>
<dbReference type="AlphaFoldDB" id="Q21G07"/>
<dbReference type="InterPro" id="IPR000014">
    <property type="entry name" value="PAS"/>
</dbReference>
<evidence type="ECO:0000256" key="4">
    <source>
        <dbReference type="ARBA" id="ARBA00022679"/>
    </source>
</evidence>
<evidence type="ECO:0000256" key="6">
    <source>
        <dbReference type="ARBA" id="ARBA00023012"/>
    </source>
</evidence>
<dbReference type="Pfam" id="PF00512">
    <property type="entry name" value="HisKA"/>
    <property type="match status" value="1"/>
</dbReference>
<comment type="catalytic activity">
    <reaction evidence="1">
        <text>ATP + protein L-histidine = ADP + protein N-phospho-L-histidine.</text>
        <dbReference type="EC" id="2.7.13.3"/>
    </reaction>
</comment>
<evidence type="ECO:0000259" key="7">
    <source>
        <dbReference type="PROSITE" id="PS50109"/>
    </source>
</evidence>
<dbReference type="EMBL" id="CP000282">
    <property type="protein sequence ID" value="ABD82372.1"/>
    <property type="molecule type" value="Genomic_DNA"/>
</dbReference>
<dbReference type="Gene3D" id="3.30.565.10">
    <property type="entry name" value="Histidine kinase-like ATPase, C-terminal domain"/>
    <property type="match status" value="1"/>
</dbReference>
<dbReference type="SUPFAM" id="SSF55874">
    <property type="entry name" value="ATPase domain of HSP90 chaperone/DNA topoisomerase II/histidine kinase"/>
    <property type="match status" value="1"/>
</dbReference>
<evidence type="ECO:0000256" key="3">
    <source>
        <dbReference type="ARBA" id="ARBA00022553"/>
    </source>
</evidence>
<dbReference type="Pfam" id="PF00989">
    <property type="entry name" value="PAS"/>
    <property type="match status" value="1"/>
</dbReference>
<evidence type="ECO:0000256" key="2">
    <source>
        <dbReference type="ARBA" id="ARBA00012438"/>
    </source>
</evidence>
<evidence type="ECO:0000259" key="8">
    <source>
        <dbReference type="PROSITE" id="PS50112"/>
    </source>
</evidence>
<dbReference type="GO" id="GO:0005886">
    <property type="term" value="C:plasma membrane"/>
    <property type="evidence" value="ECO:0007669"/>
    <property type="project" value="TreeGrafter"/>
</dbReference>
<dbReference type="PANTHER" id="PTHR43047:SF72">
    <property type="entry name" value="OSMOSENSING HISTIDINE PROTEIN KINASE SLN1"/>
    <property type="match status" value="1"/>
</dbReference>
<dbReference type="InterPro" id="IPR036890">
    <property type="entry name" value="HATPase_C_sf"/>
</dbReference>
<dbReference type="SMART" id="SM00091">
    <property type="entry name" value="PAS"/>
    <property type="match status" value="1"/>
</dbReference>
<feature type="domain" description="PAS" evidence="8">
    <location>
        <begin position="14"/>
        <end position="57"/>
    </location>
</feature>
<dbReference type="NCBIfam" id="TIGR00229">
    <property type="entry name" value="sensory_box"/>
    <property type="match status" value="1"/>
</dbReference>
<dbReference type="SMART" id="SM00388">
    <property type="entry name" value="HisKA"/>
    <property type="match status" value="1"/>
</dbReference>
<keyword evidence="10" id="KW-1185">Reference proteome</keyword>
<dbReference type="Proteomes" id="UP000001947">
    <property type="component" value="Chromosome"/>
</dbReference>
<proteinExistence type="predicted"/>
<dbReference type="KEGG" id="sde:Sde_3115"/>
<evidence type="ECO:0000313" key="10">
    <source>
        <dbReference type="Proteomes" id="UP000001947"/>
    </source>
</evidence>
<dbReference type="InterPro" id="IPR005467">
    <property type="entry name" value="His_kinase_dom"/>
</dbReference>
<dbReference type="RefSeq" id="WP_011469588.1">
    <property type="nucleotide sequence ID" value="NC_007912.1"/>
</dbReference>
<dbReference type="STRING" id="203122.Sde_3115"/>
<evidence type="ECO:0000313" key="9">
    <source>
        <dbReference type="EMBL" id="ABD82372.1"/>
    </source>
</evidence>
<dbReference type="InterPro" id="IPR003594">
    <property type="entry name" value="HATPase_dom"/>
</dbReference>
<dbReference type="CDD" id="cd00130">
    <property type="entry name" value="PAS"/>
    <property type="match status" value="1"/>
</dbReference>
<dbReference type="Gene3D" id="1.10.287.130">
    <property type="match status" value="1"/>
</dbReference>
<dbReference type="GeneID" id="98614747"/>
<dbReference type="GO" id="GO:0009927">
    <property type="term" value="F:histidine phosphotransfer kinase activity"/>
    <property type="evidence" value="ECO:0007669"/>
    <property type="project" value="TreeGrafter"/>
</dbReference>
<dbReference type="InterPro" id="IPR004358">
    <property type="entry name" value="Sig_transdc_His_kin-like_C"/>
</dbReference>
<keyword evidence="6" id="KW-0902">Two-component regulatory system</keyword>
<keyword evidence="5 9" id="KW-0418">Kinase</keyword>
<dbReference type="PRINTS" id="PR00344">
    <property type="entry name" value="BCTRLSENSOR"/>
</dbReference>
<dbReference type="PROSITE" id="PS50112">
    <property type="entry name" value="PAS"/>
    <property type="match status" value="1"/>
</dbReference>
<dbReference type="InterPro" id="IPR013767">
    <property type="entry name" value="PAS_fold"/>
</dbReference>